<proteinExistence type="predicted"/>
<dbReference type="EMBL" id="FQUH01000004">
    <property type="protein sequence ID" value="SHE98284.1"/>
    <property type="molecule type" value="Genomic_DNA"/>
</dbReference>
<keyword evidence="3" id="KW-1185">Reference proteome</keyword>
<keyword evidence="1" id="KW-0732">Signal</keyword>
<protein>
    <submittedName>
        <fullName evidence="2">Polar amino acid transport system substrate-binding protein</fullName>
    </submittedName>
</protein>
<dbReference type="AlphaFoldDB" id="A0A1M4XXH0"/>
<evidence type="ECO:0000313" key="3">
    <source>
        <dbReference type="Proteomes" id="UP000184159"/>
    </source>
</evidence>
<name>A0A1M4XXH0_VIBGA</name>
<dbReference type="Proteomes" id="UP000184159">
    <property type="component" value="Unassembled WGS sequence"/>
</dbReference>
<gene>
    <name evidence="2" type="ORF">SAMN02745781_01212</name>
</gene>
<organism evidence="2 3">
    <name type="scientific">Vibrio gazogenes DSM 21264 = NBRC 103151</name>
    <dbReference type="NCBI Taxonomy" id="1123492"/>
    <lineage>
        <taxon>Bacteria</taxon>
        <taxon>Pseudomonadati</taxon>
        <taxon>Pseudomonadota</taxon>
        <taxon>Gammaproteobacteria</taxon>
        <taxon>Vibrionales</taxon>
        <taxon>Vibrionaceae</taxon>
        <taxon>Vibrio</taxon>
    </lineage>
</organism>
<accession>A0A1M4XXH0</accession>
<dbReference type="PANTHER" id="PTHR38834">
    <property type="entry name" value="PERIPLASMIC SUBSTRATE BINDING PROTEIN FAMILY 3"/>
    <property type="match status" value="1"/>
</dbReference>
<dbReference type="SUPFAM" id="SSF53850">
    <property type="entry name" value="Periplasmic binding protein-like II"/>
    <property type="match status" value="1"/>
</dbReference>
<dbReference type="RefSeq" id="WP_072956830.1">
    <property type="nucleotide sequence ID" value="NZ_FQUH01000004.1"/>
</dbReference>
<evidence type="ECO:0000256" key="1">
    <source>
        <dbReference type="SAM" id="SignalP"/>
    </source>
</evidence>
<evidence type="ECO:0000313" key="2">
    <source>
        <dbReference type="EMBL" id="SHE98284.1"/>
    </source>
</evidence>
<dbReference type="Gene3D" id="3.40.190.10">
    <property type="entry name" value="Periplasmic binding protein-like II"/>
    <property type="match status" value="2"/>
</dbReference>
<dbReference type="PANTHER" id="PTHR38834:SF3">
    <property type="entry name" value="SOLUTE-BINDING PROTEIN FAMILY 3_N-TERMINAL DOMAIN-CONTAINING PROTEIN"/>
    <property type="match status" value="1"/>
</dbReference>
<reference evidence="3" key="1">
    <citation type="submission" date="2016-11" db="EMBL/GenBank/DDBJ databases">
        <authorList>
            <person name="Varghese N."/>
            <person name="Submissions S."/>
        </authorList>
    </citation>
    <scope>NUCLEOTIDE SEQUENCE [LARGE SCALE GENOMIC DNA]</scope>
    <source>
        <strain evidence="3">DSM 21264</strain>
    </source>
</reference>
<feature type="chain" id="PRO_5012567362" evidence="1">
    <location>
        <begin position="26"/>
        <end position="256"/>
    </location>
</feature>
<sequence length="256" mass="29469">MKRNGHKISFFLLVLAVVLSNSSVAETTDFLTHSTLGKVYVDENGELRGLKHGGRRAFNVELVREMMLLVGHPVQFHVIPFKRGQIELKKKRKALFNIARTKLREKLYKWVGPLQVDNVYFYESVHQTPPITNFEQAKEVPRICVLRGTSQHENLIAQGFNNVYDVNTWSACLKMLAIDRIDLVPVSDSLIKAMMSQAEVTYKQIRKTPILVQKNAGYIAFSKDHSDDEIDKWQQALDELKRSGKYDELVHTYLHE</sequence>
<feature type="signal peptide" evidence="1">
    <location>
        <begin position="1"/>
        <end position="25"/>
    </location>
</feature>